<keyword evidence="4 9" id="KW-0812">Transmembrane</keyword>
<evidence type="ECO:0000256" key="5">
    <source>
        <dbReference type="ARBA" id="ARBA00022750"/>
    </source>
</evidence>
<keyword evidence="5 9" id="KW-0064">Aspartyl protease</keyword>
<dbReference type="Pfam" id="PF01252">
    <property type="entry name" value="Peptidase_A8"/>
    <property type="match status" value="1"/>
</dbReference>
<evidence type="ECO:0000256" key="4">
    <source>
        <dbReference type="ARBA" id="ARBA00022692"/>
    </source>
</evidence>
<keyword evidence="3 9" id="KW-0645">Protease</keyword>
<gene>
    <name evidence="9" type="primary">lspA</name>
    <name evidence="10" type="ORF">P7122_03785</name>
</gene>
<dbReference type="EMBL" id="JARSBN010000002">
    <property type="protein sequence ID" value="MDG4714981.1"/>
    <property type="molecule type" value="Genomic_DNA"/>
</dbReference>
<dbReference type="HAMAP" id="MF_00161">
    <property type="entry name" value="LspA"/>
    <property type="match status" value="1"/>
</dbReference>
<accession>A0ABT6FYW1</accession>
<keyword evidence="8 9" id="KW-0472">Membrane</keyword>
<comment type="function">
    <text evidence="9">This protein specifically catalyzes the removal of signal peptides from prolipoproteins.</text>
</comment>
<evidence type="ECO:0000256" key="7">
    <source>
        <dbReference type="ARBA" id="ARBA00022989"/>
    </source>
</evidence>
<feature type="transmembrane region" description="Helical" evidence="9">
    <location>
        <begin position="100"/>
        <end position="123"/>
    </location>
</feature>
<evidence type="ECO:0000256" key="6">
    <source>
        <dbReference type="ARBA" id="ARBA00022801"/>
    </source>
</evidence>
<evidence type="ECO:0000313" key="10">
    <source>
        <dbReference type="EMBL" id="MDG4714981.1"/>
    </source>
</evidence>
<comment type="subcellular location">
    <subcellularLocation>
        <location evidence="9">Cell membrane</location>
        <topology evidence="9">Multi-pass membrane protein</topology>
    </subcellularLocation>
</comment>
<organism evidence="10 11">
    <name type="scientific">Winogradskyella marincola</name>
    <dbReference type="NCBI Taxonomy" id="3037795"/>
    <lineage>
        <taxon>Bacteria</taxon>
        <taxon>Pseudomonadati</taxon>
        <taxon>Bacteroidota</taxon>
        <taxon>Flavobacteriia</taxon>
        <taxon>Flavobacteriales</taxon>
        <taxon>Flavobacteriaceae</taxon>
        <taxon>Winogradskyella</taxon>
    </lineage>
</organism>
<name>A0ABT6FYW1_9FLAO</name>
<keyword evidence="2 9" id="KW-1003">Cell membrane</keyword>
<dbReference type="Proteomes" id="UP001529085">
    <property type="component" value="Unassembled WGS sequence"/>
</dbReference>
<comment type="caution">
    <text evidence="9">Lacks conserved residue(s) required for the propagation of feature annotation.</text>
</comment>
<keyword evidence="6 9" id="KW-0378">Hydrolase</keyword>
<comment type="pathway">
    <text evidence="9">Protein modification; lipoprotein biosynthesis (signal peptide cleavage).</text>
</comment>
<keyword evidence="10" id="KW-0449">Lipoprotein</keyword>
<sequence>MSLKKASIIIILILLVDQISKIYIKTHFALNDGVTVFSWFKIDFIENDGMAWGTKLSDFFTFISDKSAKLILTLFRIVAVTGIGFWLVDVTKKKKSKTLIFAISIIFAGALGNILDSVFYGVLFSDSHMQVATFLPKEGGYTDVFYGNVVDMLHFPIWSGQLPNWLPLVGGKAFSFFDPVFNVADVAISTGIGILIVFNKKAFKEESISKTEPRDQELHNSLV</sequence>
<dbReference type="InterPro" id="IPR001872">
    <property type="entry name" value="Peptidase_A8"/>
</dbReference>
<dbReference type="NCBIfam" id="NF011369">
    <property type="entry name" value="PRK14788.1"/>
    <property type="match status" value="1"/>
</dbReference>
<dbReference type="RefSeq" id="WP_278004449.1">
    <property type="nucleotide sequence ID" value="NZ_JARSBN010000002.1"/>
</dbReference>
<evidence type="ECO:0000256" key="1">
    <source>
        <dbReference type="ARBA" id="ARBA00006139"/>
    </source>
</evidence>
<comment type="catalytic activity">
    <reaction evidence="9">
        <text>Release of signal peptides from bacterial membrane prolipoproteins. Hydrolyzes -Xaa-Yaa-Zaa-|-(S,diacylglyceryl)Cys-, in which Xaa is hydrophobic (preferably Leu), and Yaa (Ala or Ser) and Zaa (Gly or Ala) have small, neutral side chains.</text>
        <dbReference type="EC" id="3.4.23.36"/>
    </reaction>
</comment>
<evidence type="ECO:0000256" key="9">
    <source>
        <dbReference type="HAMAP-Rule" id="MF_00161"/>
    </source>
</evidence>
<proteinExistence type="inferred from homology"/>
<dbReference type="EC" id="3.4.23.36" evidence="9"/>
<comment type="caution">
    <text evidence="10">The sequence shown here is derived from an EMBL/GenBank/DDBJ whole genome shotgun (WGS) entry which is preliminary data.</text>
</comment>
<keyword evidence="11" id="KW-1185">Reference proteome</keyword>
<evidence type="ECO:0000256" key="8">
    <source>
        <dbReference type="ARBA" id="ARBA00023136"/>
    </source>
</evidence>
<keyword evidence="7 9" id="KW-1133">Transmembrane helix</keyword>
<feature type="transmembrane region" description="Helical" evidence="9">
    <location>
        <begin position="180"/>
        <end position="198"/>
    </location>
</feature>
<feature type="active site" evidence="9">
    <location>
        <position position="151"/>
    </location>
</feature>
<protein>
    <recommendedName>
        <fullName evidence="9">Lipoprotein signal peptidase</fullName>
        <ecNumber evidence="9">3.4.23.36</ecNumber>
    </recommendedName>
    <alternativeName>
        <fullName evidence="9">Prolipoprotein signal peptidase</fullName>
    </alternativeName>
    <alternativeName>
        <fullName evidence="9">Signal peptidase II</fullName>
        <shortName evidence="9">SPase II</shortName>
    </alternativeName>
</protein>
<comment type="similarity">
    <text evidence="1 9">Belongs to the peptidase A8 family.</text>
</comment>
<evidence type="ECO:0000256" key="2">
    <source>
        <dbReference type="ARBA" id="ARBA00022475"/>
    </source>
</evidence>
<feature type="transmembrane region" description="Helical" evidence="9">
    <location>
        <begin position="70"/>
        <end position="88"/>
    </location>
</feature>
<reference evidence="10 11" key="1">
    <citation type="submission" date="2023-03" db="EMBL/GenBank/DDBJ databases">
        <title>Strain YYF002 represents a novel species in the genus Winogradskyella isolated from seawater.</title>
        <authorList>
            <person name="Fu Z.-Y."/>
        </authorList>
    </citation>
    <scope>NUCLEOTIDE SEQUENCE [LARGE SCALE GENOMIC DNA]</scope>
    <source>
        <strain evidence="10 11">YYF002</strain>
    </source>
</reference>
<dbReference type="PANTHER" id="PTHR33695:SF1">
    <property type="entry name" value="LIPOPROTEIN SIGNAL PEPTIDASE"/>
    <property type="match status" value="1"/>
</dbReference>
<evidence type="ECO:0000313" key="11">
    <source>
        <dbReference type="Proteomes" id="UP001529085"/>
    </source>
</evidence>
<dbReference type="GO" id="GO:0004190">
    <property type="term" value="F:aspartic-type endopeptidase activity"/>
    <property type="evidence" value="ECO:0007669"/>
    <property type="project" value="UniProtKB-EC"/>
</dbReference>
<evidence type="ECO:0000256" key="3">
    <source>
        <dbReference type="ARBA" id="ARBA00022670"/>
    </source>
</evidence>
<feature type="active site" evidence="9">
    <location>
        <position position="185"/>
    </location>
</feature>
<dbReference type="PANTHER" id="PTHR33695">
    <property type="entry name" value="LIPOPROTEIN SIGNAL PEPTIDASE"/>
    <property type="match status" value="1"/>
</dbReference>